<reference evidence="2" key="1">
    <citation type="journal article" date="2018" name="Genome Biol. Evol.">
        <title>Genomics and development of Lentinus tigrinus, a white-rot wood-decaying mushroom with dimorphic fruiting bodies.</title>
        <authorList>
            <person name="Wu B."/>
            <person name="Xu Z."/>
            <person name="Knudson A."/>
            <person name="Carlson A."/>
            <person name="Chen N."/>
            <person name="Kovaka S."/>
            <person name="LaButti K."/>
            <person name="Lipzen A."/>
            <person name="Pennachio C."/>
            <person name="Riley R."/>
            <person name="Schakwitz W."/>
            <person name="Umezawa K."/>
            <person name="Ohm R.A."/>
            <person name="Grigoriev I.V."/>
            <person name="Nagy L.G."/>
            <person name="Gibbons J."/>
            <person name="Hibbett D."/>
        </authorList>
    </citation>
    <scope>NUCLEOTIDE SEQUENCE [LARGE SCALE GENOMIC DNA]</scope>
    <source>
        <strain evidence="2">ALCF2SS1-6</strain>
    </source>
</reference>
<dbReference type="AlphaFoldDB" id="A0A5C2SFE9"/>
<gene>
    <name evidence="2" type="ORF">L227DRAFT_429285</name>
</gene>
<dbReference type="Proteomes" id="UP000313359">
    <property type="component" value="Unassembled WGS sequence"/>
</dbReference>
<keyword evidence="1" id="KW-0472">Membrane</keyword>
<feature type="transmembrane region" description="Helical" evidence="1">
    <location>
        <begin position="126"/>
        <end position="147"/>
    </location>
</feature>
<dbReference type="EMBL" id="ML122258">
    <property type="protein sequence ID" value="RPD62545.1"/>
    <property type="molecule type" value="Genomic_DNA"/>
</dbReference>
<feature type="transmembrane region" description="Helical" evidence="1">
    <location>
        <begin position="93"/>
        <end position="114"/>
    </location>
</feature>
<organism evidence="2 3">
    <name type="scientific">Lentinus tigrinus ALCF2SS1-6</name>
    <dbReference type="NCBI Taxonomy" id="1328759"/>
    <lineage>
        <taxon>Eukaryota</taxon>
        <taxon>Fungi</taxon>
        <taxon>Dikarya</taxon>
        <taxon>Basidiomycota</taxon>
        <taxon>Agaricomycotina</taxon>
        <taxon>Agaricomycetes</taxon>
        <taxon>Polyporales</taxon>
        <taxon>Polyporaceae</taxon>
        <taxon>Lentinus</taxon>
    </lineage>
</organism>
<sequence length="193" mass="21268">MFHIPCISSVSPLLPPGLGLPSSGFGSLISGTARGRDTGAHCRPPTLPRRARGRGDVYISCIGTSLARLPMVARLVSGFPSSRINSRIVFSRLVWNFCLVFGEGCMNSTAYLLLCPFRCACLLLALSPRVSWLLSCTCTLLILFLALPHRIRTPHASVTHHHHLTHTLNNCIVSGTSYHTQYLLLPRIRIRIR</sequence>
<keyword evidence="3" id="KW-1185">Reference proteome</keyword>
<keyword evidence="1" id="KW-1133">Transmembrane helix</keyword>
<protein>
    <submittedName>
        <fullName evidence="2">Uncharacterized protein</fullName>
    </submittedName>
</protein>
<dbReference type="OrthoDB" id="10629228at2759"/>
<proteinExistence type="predicted"/>
<evidence type="ECO:0000313" key="3">
    <source>
        <dbReference type="Proteomes" id="UP000313359"/>
    </source>
</evidence>
<accession>A0A5C2SFE9</accession>
<evidence type="ECO:0000313" key="2">
    <source>
        <dbReference type="EMBL" id="RPD62545.1"/>
    </source>
</evidence>
<name>A0A5C2SFE9_9APHY</name>
<evidence type="ECO:0000256" key="1">
    <source>
        <dbReference type="SAM" id="Phobius"/>
    </source>
</evidence>
<keyword evidence="1" id="KW-0812">Transmembrane</keyword>